<evidence type="ECO:0000313" key="1">
    <source>
        <dbReference type="EMBL" id="CAG8839892.1"/>
    </source>
</evidence>
<feature type="non-terminal residue" evidence="1">
    <location>
        <position position="151"/>
    </location>
</feature>
<proteinExistence type="predicted"/>
<gene>
    <name evidence="1" type="ORF">GMARGA_LOCUS34655</name>
</gene>
<sequence length="151" mass="18044">LEKAIEYYKKWMMLWYHLPLSICNLEGDSSQSFARNTWLKPPTEQEITYANQLREDFKVKNYNDFGLHKNITQDINFRCEFEDYCITENPLLYKFMISLNFEHASFEGKQEIGKGRFGVMYKAYLKDIKQIVALKTLYYYDNNSLGDLVKK</sequence>
<name>A0ABN7WV36_GIGMA</name>
<keyword evidence="2" id="KW-1185">Reference proteome</keyword>
<feature type="non-terminal residue" evidence="1">
    <location>
        <position position="1"/>
    </location>
</feature>
<reference evidence="1 2" key="1">
    <citation type="submission" date="2021-06" db="EMBL/GenBank/DDBJ databases">
        <authorList>
            <person name="Kallberg Y."/>
            <person name="Tangrot J."/>
            <person name="Rosling A."/>
        </authorList>
    </citation>
    <scope>NUCLEOTIDE SEQUENCE [LARGE SCALE GENOMIC DNA]</scope>
    <source>
        <strain evidence="1 2">120-4 pot B 10/14</strain>
    </source>
</reference>
<dbReference type="SUPFAM" id="SSF56112">
    <property type="entry name" value="Protein kinase-like (PK-like)"/>
    <property type="match status" value="1"/>
</dbReference>
<organism evidence="1 2">
    <name type="scientific">Gigaspora margarita</name>
    <dbReference type="NCBI Taxonomy" id="4874"/>
    <lineage>
        <taxon>Eukaryota</taxon>
        <taxon>Fungi</taxon>
        <taxon>Fungi incertae sedis</taxon>
        <taxon>Mucoromycota</taxon>
        <taxon>Glomeromycotina</taxon>
        <taxon>Glomeromycetes</taxon>
        <taxon>Diversisporales</taxon>
        <taxon>Gigasporaceae</taxon>
        <taxon>Gigaspora</taxon>
    </lineage>
</organism>
<dbReference type="Gene3D" id="3.30.200.20">
    <property type="entry name" value="Phosphorylase Kinase, domain 1"/>
    <property type="match status" value="1"/>
</dbReference>
<protein>
    <submittedName>
        <fullName evidence="1">41581_t:CDS:1</fullName>
    </submittedName>
</protein>
<evidence type="ECO:0000313" key="2">
    <source>
        <dbReference type="Proteomes" id="UP000789901"/>
    </source>
</evidence>
<dbReference type="Proteomes" id="UP000789901">
    <property type="component" value="Unassembled WGS sequence"/>
</dbReference>
<dbReference type="InterPro" id="IPR011009">
    <property type="entry name" value="Kinase-like_dom_sf"/>
</dbReference>
<comment type="caution">
    <text evidence="1">The sequence shown here is derived from an EMBL/GenBank/DDBJ whole genome shotgun (WGS) entry which is preliminary data.</text>
</comment>
<dbReference type="EMBL" id="CAJVQB010061518">
    <property type="protein sequence ID" value="CAG8839892.1"/>
    <property type="molecule type" value="Genomic_DNA"/>
</dbReference>
<accession>A0ABN7WV36</accession>